<evidence type="ECO:0000313" key="3">
    <source>
        <dbReference type="Proteomes" id="UP000237271"/>
    </source>
</evidence>
<dbReference type="AlphaFoldDB" id="A0A2P4XWQ2"/>
<accession>A0A2P4XWQ2</accession>
<keyword evidence="3" id="KW-1185">Reference proteome</keyword>
<evidence type="ECO:0000313" key="2">
    <source>
        <dbReference type="EMBL" id="POM69980.1"/>
    </source>
</evidence>
<protein>
    <submittedName>
        <fullName evidence="2">Uncharacterized protein</fullName>
    </submittedName>
</protein>
<feature type="region of interest" description="Disordered" evidence="1">
    <location>
        <begin position="42"/>
        <end position="73"/>
    </location>
</feature>
<dbReference type="PROSITE" id="PS50096">
    <property type="entry name" value="IQ"/>
    <property type="match status" value="1"/>
</dbReference>
<feature type="non-terminal residue" evidence="2">
    <location>
        <position position="154"/>
    </location>
</feature>
<sequence>MSVDTEDMHQDFGEHAVLAFQSGKYSTLCDLMLQQLDRMMGADSKLAPPTPPLSDETSSLAVDNNPEAKDVQDKSLQLEDETNALDLLLQDSENNQDIDECPDLSSKFAELDAMEASALKIQCAARQQQARGKVNRIRTQKHMEHMEASALRIQ</sequence>
<organism evidence="2 3">
    <name type="scientific">Phytophthora palmivora</name>
    <dbReference type="NCBI Taxonomy" id="4796"/>
    <lineage>
        <taxon>Eukaryota</taxon>
        <taxon>Sar</taxon>
        <taxon>Stramenopiles</taxon>
        <taxon>Oomycota</taxon>
        <taxon>Peronosporomycetes</taxon>
        <taxon>Peronosporales</taxon>
        <taxon>Peronosporaceae</taxon>
        <taxon>Phytophthora</taxon>
    </lineage>
</organism>
<dbReference type="Proteomes" id="UP000237271">
    <property type="component" value="Unassembled WGS sequence"/>
</dbReference>
<gene>
    <name evidence="2" type="ORF">PHPALM_13675</name>
</gene>
<comment type="caution">
    <text evidence="2">The sequence shown here is derived from an EMBL/GenBank/DDBJ whole genome shotgun (WGS) entry which is preliminary data.</text>
</comment>
<dbReference type="EMBL" id="NCKW01007640">
    <property type="protein sequence ID" value="POM69980.1"/>
    <property type="molecule type" value="Genomic_DNA"/>
</dbReference>
<name>A0A2P4XWQ2_9STRA</name>
<evidence type="ECO:0000256" key="1">
    <source>
        <dbReference type="SAM" id="MobiDB-lite"/>
    </source>
</evidence>
<reference evidence="2 3" key="1">
    <citation type="journal article" date="2017" name="Genome Biol. Evol.">
        <title>Phytophthora megakarya and P. palmivora, closely related causal agents of cacao black pod rot, underwent increases in genome sizes and gene numbers by different mechanisms.</title>
        <authorList>
            <person name="Ali S.S."/>
            <person name="Shao J."/>
            <person name="Lary D.J."/>
            <person name="Kronmiller B."/>
            <person name="Shen D."/>
            <person name="Strem M.D."/>
            <person name="Amoako-Attah I."/>
            <person name="Akrofi A.Y."/>
            <person name="Begoude B.A."/>
            <person name="Ten Hoopen G.M."/>
            <person name="Coulibaly K."/>
            <person name="Kebe B.I."/>
            <person name="Melnick R.L."/>
            <person name="Guiltinan M.J."/>
            <person name="Tyler B.M."/>
            <person name="Meinhardt L.W."/>
            <person name="Bailey B.A."/>
        </authorList>
    </citation>
    <scope>NUCLEOTIDE SEQUENCE [LARGE SCALE GENOMIC DNA]</scope>
    <source>
        <strain evidence="3">sbr112.9</strain>
    </source>
</reference>
<proteinExistence type="predicted"/>
<dbReference type="OrthoDB" id="129761at2759"/>